<dbReference type="CDD" id="cd04645">
    <property type="entry name" value="LbH_gamma_CA_like"/>
    <property type="match status" value="1"/>
</dbReference>
<evidence type="ECO:0000256" key="1">
    <source>
        <dbReference type="SAM" id="Coils"/>
    </source>
</evidence>
<dbReference type="PANTHER" id="PTHR13061">
    <property type="entry name" value="DYNACTIN SUBUNIT P25"/>
    <property type="match status" value="1"/>
</dbReference>
<evidence type="ECO:0000313" key="2">
    <source>
        <dbReference type="EMBL" id="TDT68542.1"/>
    </source>
</evidence>
<name>A0AA46I523_9FUSO</name>
<dbReference type="RefSeq" id="WP_134113476.1">
    <property type="nucleotide sequence ID" value="NZ_SOBG01000007.1"/>
</dbReference>
<dbReference type="InterPro" id="IPR001451">
    <property type="entry name" value="Hexapep"/>
</dbReference>
<dbReference type="InterPro" id="IPR050484">
    <property type="entry name" value="Transf_Hexapept/Carb_Anhydrase"/>
</dbReference>
<dbReference type="SUPFAM" id="SSF51161">
    <property type="entry name" value="Trimeric LpxA-like enzymes"/>
    <property type="match status" value="1"/>
</dbReference>
<keyword evidence="3" id="KW-1185">Reference proteome</keyword>
<evidence type="ECO:0000313" key="3">
    <source>
        <dbReference type="Proteomes" id="UP000294678"/>
    </source>
</evidence>
<dbReference type="Proteomes" id="UP000294678">
    <property type="component" value="Unassembled WGS sequence"/>
</dbReference>
<dbReference type="Pfam" id="PF00132">
    <property type="entry name" value="Hexapep"/>
    <property type="match status" value="1"/>
</dbReference>
<reference evidence="2 3" key="1">
    <citation type="submission" date="2019-03" db="EMBL/GenBank/DDBJ databases">
        <title>Genomic Encyclopedia of Type Strains, Phase IV (KMG-IV): sequencing the most valuable type-strain genomes for metagenomic binning, comparative biology and taxonomic classification.</title>
        <authorList>
            <person name="Goeker M."/>
        </authorList>
    </citation>
    <scope>NUCLEOTIDE SEQUENCE [LARGE SCALE GENOMIC DNA]</scope>
    <source>
        <strain evidence="2 3">DSM 100055</strain>
    </source>
</reference>
<organism evidence="2 3">
    <name type="scientific">Hypnocyclicus thermotrophus</name>
    <dbReference type="NCBI Taxonomy" id="1627895"/>
    <lineage>
        <taxon>Bacteria</taxon>
        <taxon>Fusobacteriati</taxon>
        <taxon>Fusobacteriota</taxon>
        <taxon>Fusobacteriia</taxon>
        <taxon>Fusobacteriales</taxon>
        <taxon>Fusobacteriaceae</taxon>
        <taxon>Hypnocyclicus</taxon>
    </lineage>
</organism>
<dbReference type="EMBL" id="SOBG01000007">
    <property type="protein sequence ID" value="TDT68542.1"/>
    <property type="molecule type" value="Genomic_DNA"/>
</dbReference>
<dbReference type="InterPro" id="IPR047324">
    <property type="entry name" value="LbH_gamma_CA-like"/>
</dbReference>
<gene>
    <name evidence="2" type="ORF">EV215_1609</name>
</gene>
<dbReference type="AlphaFoldDB" id="A0AA46I523"/>
<comment type="caution">
    <text evidence="2">The sequence shown here is derived from an EMBL/GenBank/DDBJ whole genome shotgun (WGS) entry which is preliminary data.</text>
</comment>
<accession>A0AA46I523</accession>
<keyword evidence="1" id="KW-0175">Coiled coil</keyword>
<dbReference type="InterPro" id="IPR011004">
    <property type="entry name" value="Trimer_LpxA-like_sf"/>
</dbReference>
<dbReference type="Gene3D" id="2.160.10.10">
    <property type="entry name" value="Hexapeptide repeat proteins"/>
    <property type="match status" value="1"/>
</dbReference>
<dbReference type="PANTHER" id="PTHR13061:SF29">
    <property type="entry name" value="GAMMA CARBONIC ANHYDRASE-LIKE 1, MITOCHONDRIAL-RELATED"/>
    <property type="match status" value="1"/>
</dbReference>
<protein>
    <submittedName>
        <fullName evidence="2">Carbonic anhydrase/acetyltransferase-like protein (Isoleucine patch superfamily)</fullName>
    </submittedName>
</protein>
<sequence>MKIYSLGNKKPKISKKSYIFEGVTIIGDVEISENVNIWPGVVIRGDFDKIYIGKNCNIQENSILHNDYNKAIILEENITIGHGVILHGCYIEKNCIIGMGTTILDNSRIPKNCIVGANSLVTKKSKLEEGTLILGSPAKSIRKLIKEEREHIEKNYKEYLDLSKKYKKELIKEIK</sequence>
<proteinExistence type="predicted"/>
<feature type="coiled-coil region" evidence="1">
    <location>
        <begin position="142"/>
        <end position="169"/>
    </location>
</feature>